<organism evidence="2 3">
    <name type="scientific">Holothuria leucospilota</name>
    <name type="common">Black long sea cucumber</name>
    <name type="synonym">Mertensiothuria leucospilota</name>
    <dbReference type="NCBI Taxonomy" id="206669"/>
    <lineage>
        <taxon>Eukaryota</taxon>
        <taxon>Metazoa</taxon>
        <taxon>Echinodermata</taxon>
        <taxon>Eleutherozoa</taxon>
        <taxon>Echinozoa</taxon>
        <taxon>Holothuroidea</taxon>
        <taxon>Aspidochirotacea</taxon>
        <taxon>Aspidochirotida</taxon>
        <taxon>Holothuriidae</taxon>
        <taxon>Holothuria</taxon>
    </lineage>
</organism>
<keyword evidence="3" id="KW-1185">Reference proteome</keyword>
<sequence length="160" mass="18570">MPQRNESARMEESEVDDNLESGKRYPQRKTTRPHYLKDYITEFDENDYDSVQCASLGSVDYCCKVCGIPQSYSKAVNSHHASEWKQAMIDEVNSLKENDAFELVNLPEGKISVGPKMTSLFIKWMLKLHFSMPQMKQKSIWINLKVFNRNLTLVRGQKVM</sequence>
<proteinExistence type="predicted"/>
<protein>
    <submittedName>
        <fullName evidence="2">Uncharacterized protein</fullName>
    </submittedName>
</protein>
<feature type="compositionally biased region" description="Basic and acidic residues" evidence="1">
    <location>
        <begin position="1"/>
        <end position="12"/>
    </location>
</feature>
<gene>
    <name evidence="2" type="ORF">HOLleu_23200</name>
</gene>
<evidence type="ECO:0000313" key="2">
    <source>
        <dbReference type="EMBL" id="KAJ8033069.1"/>
    </source>
</evidence>
<comment type="caution">
    <text evidence="2">The sequence shown here is derived from an EMBL/GenBank/DDBJ whole genome shotgun (WGS) entry which is preliminary data.</text>
</comment>
<reference evidence="2" key="1">
    <citation type="submission" date="2021-10" db="EMBL/GenBank/DDBJ databases">
        <title>Tropical sea cucumber genome reveals ecological adaptation and Cuvierian tubules defense mechanism.</title>
        <authorList>
            <person name="Chen T."/>
        </authorList>
    </citation>
    <scope>NUCLEOTIDE SEQUENCE</scope>
    <source>
        <strain evidence="2">Nanhai2018</strain>
        <tissue evidence="2">Muscle</tissue>
    </source>
</reference>
<dbReference type="OrthoDB" id="8069008at2759"/>
<dbReference type="AlphaFoldDB" id="A0A9Q1BUV3"/>
<evidence type="ECO:0000256" key="1">
    <source>
        <dbReference type="SAM" id="MobiDB-lite"/>
    </source>
</evidence>
<evidence type="ECO:0000313" key="3">
    <source>
        <dbReference type="Proteomes" id="UP001152320"/>
    </source>
</evidence>
<dbReference type="Proteomes" id="UP001152320">
    <property type="component" value="Chromosome 11"/>
</dbReference>
<dbReference type="EMBL" id="JAIZAY010000011">
    <property type="protein sequence ID" value="KAJ8033069.1"/>
    <property type="molecule type" value="Genomic_DNA"/>
</dbReference>
<feature type="region of interest" description="Disordered" evidence="1">
    <location>
        <begin position="1"/>
        <end position="27"/>
    </location>
</feature>
<name>A0A9Q1BUV3_HOLLE</name>
<accession>A0A9Q1BUV3</accession>